<dbReference type="Gene3D" id="1.25.40.10">
    <property type="entry name" value="Tetratricopeptide repeat domain"/>
    <property type="match status" value="1"/>
</dbReference>
<dbReference type="SUPFAM" id="SSF52540">
    <property type="entry name" value="P-loop containing nucleoside triphosphate hydrolases"/>
    <property type="match status" value="1"/>
</dbReference>
<dbReference type="Proteomes" id="UP000676035">
    <property type="component" value="Unassembled WGS sequence"/>
</dbReference>
<name>A0ABS5MTU0_9PSED</name>
<evidence type="ECO:0000313" key="5">
    <source>
        <dbReference type="EMBL" id="MBS4077472.1"/>
    </source>
</evidence>
<keyword evidence="3" id="KW-0804">Transcription</keyword>
<dbReference type="RefSeq" id="WP_212544052.1">
    <property type="nucleotide sequence ID" value="NZ_JAGYHF010000002.1"/>
</dbReference>
<dbReference type="PANTHER" id="PTHR44688:SF25">
    <property type="entry name" value="HTH LUXR-TYPE DOMAIN-CONTAINING PROTEIN"/>
    <property type="match status" value="1"/>
</dbReference>
<dbReference type="Pfam" id="PF00196">
    <property type="entry name" value="GerE"/>
    <property type="match status" value="1"/>
</dbReference>
<evidence type="ECO:0000256" key="3">
    <source>
        <dbReference type="ARBA" id="ARBA00023163"/>
    </source>
</evidence>
<dbReference type="PROSITE" id="PS00622">
    <property type="entry name" value="HTH_LUXR_1"/>
    <property type="match status" value="1"/>
</dbReference>
<dbReference type="InterPro" id="IPR000792">
    <property type="entry name" value="Tscrpt_reg_LuxR_C"/>
</dbReference>
<comment type="caution">
    <text evidence="5">The sequence shown here is derived from an EMBL/GenBank/DDBJ whole genome shotgun (WGS) entry which is preliminary data.</text>
</comment>
<sequence>MTAMTPCLDRRGFLPRLSSHHQSRTRLSAPLLESVARVRLVCAPAGSGKSALLAECLFQAPPACEVRWLPLAGATLSPADFCQRLAQTLGLPERVDEARLIATLARWAEPTWLFIDDYCRLPDPALDALLDRLLAVSSPALTWWIGTRRRPQCNWPRLLLDDELYESESATLALSQDEIACALTHLTAEQAHSVAGRIVQRTGGWCAGVRMALLQKCDWTQSLQPQQRVDTLLDYLQHELFSSLTPELAEAWRVLAHLPRFNAELCEHLFGAGEGAQLLRTLQTLGCFIEPWHESAEWLQVFPPLAQVMREEQWPASRSWHRRACQFFTVGKDWRSAFEQALLAEEFEVAVSLLQHFSFEHLFEEQTVVLLLQLHEQQGEELILSSPQLVGLFTGALLFAGRFEQAEQCIAHMTRFLPQPSAQSERQLIARWQAQQGWLLHLQGQMQPAQEHFQQALAELAPETWPTRLLCLSGLTQQAFLRGELDVAQAFNRQALCLARAHDSLVFEGLLELDHAHLLEQRGASARAEALLSNMDELLREHTVRLTPLHGRIALLRGRLALNQGLDERAAALFQSGLNDCLRSHDKRVLYGYLGQAQLAANQRDFELAFNRLRAAERLMQQRQIPDTVYRGVLLQVSSHFWLQQQRQDLACEALSRVLRHYQGAQAVQAPPATVLLIPRIEYLLILARAAGSPMDAEHLAQLQRRMNQAQSSAMNALHTELQLVIAELLWLAGRKDEADKALRQGLRLAADFQCRQALQELSLRRAEMLQTVALPSAHHADFENSASLPLLSQRELKVLKLIALGYSNQQIADEMFISLHTVKTHARRINVKLCVERRTQAVAKAKLLGLLS</sequence>
<keyword evidence="2" id="KW-0238">DNA-binding</keyword>
<dbReference type="CDD" id="cd06170">
    <property type="entry name" value="LuxR_C_like"/>
    <property type="match status" value="1"/>
</dbReference>
<dbReference type="Pfam" id="PF25873">
    <property type="entry name" value="WHD_MalT"/>
    <property type="match status" value="1"/>
</dbReference>
<dbReference type="PROSITE" id="PS50043">
    <property type="entry name" value="HTH_LUXR_2"/>
    <property type="match status" value="1"/>
</dbReference>
<dbReference type="InterPro" id="IPR059106">
    <property type="entry name" value="WHD_MalT"/>
</dbReference>
<dbReference type="PRINTS" id="PR00038">
    <property type="entry name" value="HTHLUXR"/>
</dbReference>
<dbReference type="PANTHER" id="PTHR44688">
    <property type="entry name" value="DNA-BINDING TRANSCRIPTIONAL ACTIVATOR DEVR_DOSR"/>
    <property type="match status" value="1"/>
</dbReference>
<dbReference type="EMBL" id="JAGYHF010000002">
    <property type="protein sequence ID" value="MBS4077472.1"/>
    <property type="molecule type" value="Genomic_DNA"/>
</dbReference>
<dbReference type="InterPro" id="IPR011990">
    <property type="entry name" value="TPR-like_helical_dom_sf"/>
</dbReference>
<reference evidence="5 6" key="1">
    <citation type="submission" date="2021-04" db="EMBL/GenBank/DDBJ databases">
        <title>Pseudomonas rustica sp. nov. isolated from raw milk.</title>
        <authorList>
            <person name="Fiedler G."/>
            <person name="Gieschler S."/>
            <person name="Kabisch J."/>
            <person name="Grimmler C."/>
            <person name="Brinks E."/>
            <person name="Wagner N."/>
            <person name="Hetzer B."/>
            <person name="Franz C.M.A.P."/>
            <person name="Boehnlein C."/>
        </authorList>
    </citation>
    <scope>NUCLEOTIDE SEQUENCE [LARGE SCALE GENOMIC DNA]</scope>
    <source>
        <strain evidence="5 6">MBT-4</strain>
    </source>
</reference>
<keyword evidence="6" id="KW-1185">Reference proteome</keyword>
<dbReference type="InterPro" id="IPR027417">
    <property type="entry name" value="P-loop_NTPase"/>
</dbReference>
<accession>A0ABS5MTU0</accession>
<evidence type="ECO:0000259" key="4">
    <source>
        <dbReference type="PROSITE" id="PS50043"/>
    </source>
</evidence>
<evidence type="ECO:0000256" key="1">
    <source>
        <dbReference type="ARBA" id="ARBA00023015"/>
    </source>
</evidence>
<dbReference type="Gene3D" id="1.10.10.10">
    <property type="entry name" value="Winged helix-like DNA-binding domain superfamily/Winged helix DNA-binding domain"/>
    <property type="match status" value="1"/>
</dbReference>
<dbReference type="InterPro" id="IPR036388">
    <property type="entry name" value="WH-like_DNA-bd_sf"/>
</dbReference>
<evidence type="ECO:0000313" key="6">
    <source>
        <dbReference type="Proteomes" id="UP000676035"/>
    </source>
</evidence>
<dbReference type="SMART" id="SM00421">
    <property type="entry name" value="HTH_LUXR"/>
    <property type="match status" value="1"/>
</dbReference>
<dbReference type="InterPro" id="IPR016032">
    <property type="entry name" value="Sig_transdc_resp-reg_C-effctor"/>
</dbReference>
<gene>
    <name evidence="5" type="ORF">KFS80_04110</name>
</gene>
<protein>
    <submittedName>
        <fullName evidence="5">Helix-turn-helix transcriptional regulator</fullName>
    </submittedName>
</protein>
<feature type="domain" description="HTH luxR-type" evidence="4">
    <location>
        <begin position="785"/>
        <end position="850"/>
    </location>
</feature>
<keyword evidence="1" id="KW-0805">Transcription regulation</keyword>
<proteinExistence type="predicted"/>
<evidence type="ECO:0000256" key="2">
    <source>
        <dbReference type="ARBA" id="ARBA00023125"/>
    </source>
</evidence>
<dbReference type="Pfam" id="PF17874">
    <property type="entry name" value="TPR_MalT"/>
    <property type="match status" value="1"/>
</dbReference>
<dbReference type="InterPro" id="IPR041617">
    <property type="entry name" value="TPR_MalT"/>
</dbReference>
<dbReference type="SUPFAM" id="SSF46894">
    <property type="entry name" value="C-terminal effector domain of the bipartite response regulators"/>
    <property type="match status" value="1"/>
</dbReference>
<dbReference type="SUPFAM" id="SSF48452">
    <property type="entry name" value="TPR-like"/>
    <property type="match status" value="1"/>
</dbReference>
<organism evidence="5 6">
    <name type="scientific">Pseudomonas rustica</name>
    <dbReference type="NCBI Taxonomy" id="2827099"/>
    <lineage>
        <taxon>Bacteria</taxon>
        <taxon>Pseudomonadati</taxon>
        <taxon>Pseudomonadota</taxon>
        <taxon>Gammaproteobacteria</taxon>
        <taxon>Pseudomonadales</taxon>
        <taxon>Pseudomonadaceae</taxon>
        <taxon>Pseudomonas</taxon>
    </lineage>
</organism>